<dbReference type="EMBL" id="CAEZYK010000132">
    <property type="protein sequence ID" value="CAB4735689.1"/>
    <property type="molecule type" value="Genomic_DNA"/>
</dbReference>
<evidence type="ECO:0000313" key="2">
    <source>
        <dbReference type="EMBL" id="CAB4735689.1"/>
    </source>
</evidence>
<protein>
    <submittedName>
        <fullName evidence="2">Unannotated protein</fullName>
    </submittedName>
</protein>
<dbReference type="EMBL" id="CAFBOF010000011">
    <property type="protein sequence ID" value="CAB4974860.1"/>
    <property type="molecule type" value="Genomic_DNA"/>
</dbReference>
<dbReference type="GO" id="GO:0051920">
    <property type="term" value="F:peroxiredoxin activity"/>
    <property type="evidence" value="ECO:0007669"/>
    <property type="project" value="InterPro"/>
</dbReference>
<proteinExistence type="predicted"/>
<dbReference type="PANTHER" id="PTHR33570">
    <property type="entry name" value="4-CARBOXYMUCONOLACTONE DECARBOXYLASE FAMILY PROTEIN"/>
    <property type="match status" value="1"/>
</dbReference>
<dbReference type="InterPro" id="IPR003779">
    <property type="entry name" value="CMD-like"/>
</dbReference>
<dbReference type="InterPro" id="IPR052512">
    <property type="entry name" value="4CMD/NDH-1_regulator"/>
</dbReference>
<gene>
    <name evidence="2" type="ORF">UFOPK2683_01570</name>
    <name evidence="3" type="ORF">UFOPK3605_00770</name>
    <name evidence="4" type="ORF">UFOPK3897_00748</name>
    <name evidence="5" type="ORF">UFOPK4121_01285</name>
</gene>
<accession>A0A6J6SNB6</accession>
<name>A0A6J6SNB6_9ZZZZ</name>
<dbReference type="EMBL" id="CAFBPQ010000049">
    <property type="protein sequence ID" value="CAB5030142.1"/>
    <property type="molecule type" value="Genomic_DNA"/>
</dbReference>
<dbReference type="Pfam" id="PF02627">
    <property type="entry name" value="CMD"/>
    <property type="match status" value="1"/>
</dbReference>
<evidence type="ECO:0000313" key="5">
    <source>
        <dbReference type="EMBL" id="CAB5030142.1"/>
    </source>
</evidence>
<evidence type="ECO:0000313" key="3">
    <source>
        <dbReference type="EMBL" id="CAB4906034.1"/>
    </source>
</evidence>
<dbReference type="InterPro" id="IPR029032">
    <property type="entry name" value="AhpD-like"/>
</dbReference>
<feature type="domain" description="Carboxymuconolactone decarboxylase-like" evidence="1">
    <location>
        <begin position="35"/>
        <end position="115"/>
    </location>
</feature>
<dbReference type="PANTHER" id="PTHR33570:SF2">
    <property type="entry name" value="CARBOXYMUCONOLACTONE DECARBOXYLASE-LIKE DOMAIN-CONTAINING PROTEIN"/>
    <property type="match status" value="1"/>
</dbReference>
<reference evidence="2" key="1">
    <citation type="submission" date="2020-05" db="EMBL/GenBank/DDBJ databases">
        <authorList>
            <person name="Chiriac C."/>
            <person name="Salcher M."/>
            <person name="Ghai R."/>
            <person name="Kavagutti S V."/>
        </authorList>
    </citation>
    <scope>NUCLEOTIDE SEQUENCE</scope>
</reference>
<evidence type="ECO:0000313" key="4">
    <source>
        <dbReference type="EMBL" id="CAB4974860.1"/>
    </source>
</evidence>
<dbReference type="AlphaFoldDB" id="A0A6J6SNB6"/>
<sequence length="129" mass="14525">MADLSPDPERRARGLDVYRKVYGQDAPVFESGEVEFFDSMLANLFGEVWGRPGLSIPDRRLVIIGVLAAQNRFEILGVQLLRALKDDELTPEQVREIIIQLISYIGYSSSSDLYRVSETAIATYRAEAK</sequence>
<dbReference type="EMBL" id="CAFBMM010000030">
    <property type="protein sequence ID" value="CAB4906034.1"/>
    <property type="molecule type" value="Genomic_DNA"/>
</dbReference>
<organism evidence="2">
    <name type="scientific">freshwater metagenome</name>
    <dbReference type="NCBI Taxonomy" id="449393"/>
    <lineage>
        <taxon>unclassified sequences</taxon>
        <taxon>metagenomes</taxon>
        <taxon>ecological metagenomes</taxon>
    </lineage>
</organism>
<dbReference type="SUPFAM" id="SSF69118">
    <property type="entry name" value="AhpD-like"/>
    <property type="match status" value="1"/>
</dbReference>
<evidence type="ECO:0000259" key="1">
    <source>
        <dbReference type="Pfam" id="PF02627"/>
    </source>
</evidence>
<dbReference type="Gene3D" id="1.20.1290.10">
    <property type="entry name" value="AhpD-like"/>
    <property type="match status" value="1"/>
</dbReference>